<dbReference type="InterPro" id="IPR001173">
    <property type="entry name" value="Glyco_trans_2-like"/>
</dbReference>
<feature type="domain" description="Glycosyltransferase 2-like" evidence="1">
    <location>
        <begin position="6"/>
        <end position="135"/>
    </location>
</feature>
<dbReference type="Gene3D" id="3.90.550.10">
    <property type="entry name" value="Spore Coat Polysaccharide Biosynthesis Protein SpsA, Chain A"/>
    <property type="match status" value="1"/>
</dbReference>
<sequence>MASKISVVINTLNEEENLPRAIASINGFADEIVVVDMESTDKTVEVSKKLGAKVFFHKKMGYVEPGRNFAISKASNPWILVLDADEEVTQGLSLQIQKILKNPKADYYRIPRKNIIFGKWLKHSRWWPDYNIRLFKKGSVSWNEVIHAVPMTQGIGAELESEEELAIVHHNYDTVEQYIERMNRYTSQHALLRINEGYEFSWKDVITKPSNEFFSRYFFGEGYKDGLHGLALSFLQAFSELVMYLKIWQKEKFAEKDLTISEVNLLMRDEEKELHYWQGDSQFKESGKLADRIRRKFKI</sequence>
<accession>A0A0G0LIY7</accession>
<dbReference type="EMBL" id="LBVU01000004">
    <property type="protein sequence ID" value="KKQ91863.1"/>
    <property type="molecule type" value="Genomic_DNA"/>
</dbReference>
<keyword evidence="2" id="KW-0808">Transferase</keyword>
<dbReference type="PANTHER" id="PTHR43630">
    <property type="entry name" value="POLY-BETA-1,6-N-ACETYL-D-GLUCOSAMINE SYNTHASE"/>
    <property type="match status" value="1"/>
</dbReference>
<dbReference type="AlphaFoldDB" id="A0A0G0LIY7"/>
<name>A0A0G0LIY7_9BACT</name>
<dbReference type="PANTHER" id="PTHR43630:SF2">
    <property type="entry name" value="GLYCOSYLTRANSFERASE"/>
    <property type="match status" value="1"/>
</dbReference>
<gene>
    <name evidence="2" type="ORF">UT17_C0004G0211</name>
</gene>
<dbReference type="CDD" id="cd02511">
    <property type="entry name" value="Beta4Glucosyltransferase"/>
    <property type="match status" value="1"/>
</dbReference>
<protein>
    <submittedName>
        <fullName evidence="2">Glycosyl transferase family 2</fullName>
    </submittedName>
</protein>
<evidence type="ECO:0000259" key="1">
    <source>
        <dbReference type="Pfam" id="PF00535"/>
    </source>
</evidence>
<dbReference type="STRING" id="1618572.UT17_C0004G0211"/>
<reference evidence="2 3" key="1">
    <citation type="journal article" date="2015" name="Nature">
        <title>rRNA introns, odd ribosomes, and small enigmatic genomes across a large radiation of phyla.</title>
        <authorList>
            <person name="Brown C.T."/>
            <person name="Hug L.A."/>
            <person name="Thomas B.C."/>
            <person name="Sharon I."/>
            <person name="Castelle C.J."/>
            <person name="Singh A."/>
            <person name="Wilkins M.J."/>
            <person name="Williams K.H."/>
            <person name="Banfield J.F."/>
        </authorList>
    </citation>
    <scope>NUCLEOTIDE SEQUENCE [LARGE SCALE GENOMIC DNA]</scope>
</reference>
<proteinExistence type="predicted"/>
<dbReference type="InterPro" id="IPR029044">
    <property type="entry name" value="Nucleotide-diphossugar_trans"/>
</dbReference>
<organism evidence="2 3">
    <name type="scientific">Candidatus Woesebacteria bacterium GW2011_GWB1_39_10</name>
    <dbReference type="NCBI Taxonomy" id="1618572"/>
    <lineage>
        <taxon>Bacteria</taxon>
        <taxon>Candidatus Woeseibacteriota</taxon>
    </lineage>
</organism>
<dbReference type="SUPFAM" id="SSF53448">
    <property type="entry name" value="Nucleotide-diphospho-sugar transferases"/>
    <property type="match status" value="1"/>
</dbReference>
<dbReference type="Proteomes" id="UP000034774">
    <property type="component" value="Unassembled WGS sequence"/>
</dbReference>
<comment type="caution">
    <text evidence="2">The sequence shown here is derived from an EMBL/GenBank/DDBJ whole genome shotgun (WGS) entry which is preliminary data.</text>
</comment>
<dbReference type="GO" id="GO:0016740">
    <property type="term" value="F:transferase activity"/>
    <property type="evidence" value="ECO:0007669"/>
    <property type="project" value="UniProtKB-KW"/>
</dbReference>
<evidence type="ECO:0000313" key="2">
    <source>
        <dbReference type="EMBL" id="KKQ91863.1"/>
    </source>
</evidence>
<evidence type="ECO:0000313" key="3">
    <source>
        <dbReference type="Proteomes" id="UP000034774"/>
    </source>
</evidence>
<dbReference type="Pfam" id="PF00535">
    <property type="entry name" value="Glycos_transf_2"/>
    <property type="match status" value="1"/>
</dbReference>